<accession>A0A9P6YHE2</accession>
<dbReference type="PANTHER" id="PTHR43544">
    <property type="entry name" value="SHORT-CHAIN DEHYDROGENASE/REDUCTASE"/>
    <property type="match status" value="1"/>
</dbReference>
<dbReference type="InterPro" id="IPR036291">
    <property type="entry name" value="NAD(P)-bd_dom_sf"/>
</dbReference>
<dbReference type="GO" id="GO:0016491">
    <property type="term" value="F:oxidoreductase activity"/>
    <property type="evidence" value="ECO:0007669"/>
    <property type="project" value="UniProtKB-KW"/>
</dbReference>
<dbReference type="GO" id="GO:0005737">
    <property type="term" value="C:cytoplasm"/>
    <property type="evidence" value="ECO:0007669"/>
    <property type="project" value="TreeGrafter"/>
</dbReference>
<evidence type="ECO:0000313" key="6">
    <source>
        <dbReference type="Proteomes" id="UP000717996"/>
    </source>
</evidence>
<dbReference type="InterPro" id="IPR051468">
    <property type="entry name" value="Fungal_SecMetab_SDRs"/>
</dbReference>
<dbReference type="AlphaFoldDB" id="A0A9P6YHE2"/>
<evidence type="ECO:0000256" key="1">
    <source>
        <dbReference type="ARBA" id="ARBA00006484"/>
    </source>
</evidence>
<dbReference type="PANTHER" id="PTHR43544:SF7">
    <property type="entry name" value="NADB-LER2"/>
    <property type="match status" value="1"/>
</dbReference>
<organism evidence="5 6">
    <name type="scientific">Rhizopus oryzae</name>
    <name type="common">Mucormycosis agent</name>
    <name type="synonym">Rhizopus arrhizus var. delemar</name>
    <dbReference type="NCBI Taxonomy" id="64495"/>
    <lineage>
        <taxon>Eukaryota</taxon>
        <taxon>Fungi</taxon>
        <taxon>Fungi incertae sedis</taxon>
        <taxon>Mucoromycota</taxon>
        <taxon>Mucoromycotina</taxon>
        <taxon>Mucoromycetes</taxon>
        <taxon>Mucorales</taxon>
        <taxon>Mucorineae</taxon>
        <taxon>Rhizopodaceae</taxon>
        <taxon>Rhizopus</taxon>
    </lineage>
</organism>
<keyword evidence="3" id="KW-0560">Oxidoreductase</keyword>
<dbReference type="OrthoDB" id="2276628at2759"/>
<keyword evidence="2" id="KW-0521">NADP</keyword>
<dbReference type="EMBL" id="JAANIT010000363">
    <property type="protein sequence ID" value="KAG1548514.1"/>
    <property type="molecule type" value="Genomic_DNA"/>
</dbReference>
<name>A0A9P6YHE2_RHIOR</name>
<dbReference type="SUPFAM" id="SSF51735">
    <property type="entry name" value="NAD(P)-binding Rossmann-fold domains"/>
    <property type="match status" value="1"/>
</dbReference>
<feature type="region of interest" description="Disordered" evidence="4">
    <location>
        <begin position="362"/>
        <end position="385"/>
    </location>
</feature>
<feature type="compositionally biased region" description="Basic and acidic residues" evidence="4">
    <location>
        <begin position="365"/>
        <end position="374"/>
    </location>
</feature>
<proteinExistence type="inferred from homology"/>
<evidence type="ECO:0000256" key="3">
    <source>
        <dbReference type="ARBA" id="ARBA00023002"/>
    </source>
</evidence>
<gene>
    <name evidence="5" type="ORF">G6F51_003609</name>
</gene>
<comment type="similarity">
    <text evidence="1">Belongs to the short-chain dehydrogenases/reductases (SDR) family.</text>
</comment>
<reference evidence="5" key="1">
    <citation type="journal article" date="2020" name="Microb. Genom.">
        <title>Genetic diversity of clinical and environmental Mucorales isolates obtained from an investigation of mucormycosis cases among solid organ transplant recipients.</title>
        <authorList>
            <person name="Nguyen M.H."/>
            <person name="Kaul D."/>
            <person name="Muto C."/>
            <person name="Cheng S.J."/>
            <person name="Richter R.A."/>
            <person name="Bruno V.M."/>
            <person name="Liu G."/>
            <person name="Beyhan S."/>
            <person name="Sundermann A.J."/>
            <person name="Mounaud S."/>
            <person name="Pasculle A.W."/>
            <person name="Nierman W.C."/>
            <person name="Driscoll E."/>
            <person name="Cumbie R."/>
            <person name="Clancy C.J."/>
            <person name="Dupont C.L."/>
        </authorList>
    </citation>
    <scope>NUCLEOTIDE SEQUENCE</scope>
    <source>
        <strain evidence="5">GL16</strain>
    </source>
</reference>
<protein>
    <submittedName>
        <fullName evidence="5">Uncharacterized protein</fullName>
    </submittedName>
</protein>
<dbReference type="Gene3D" id="3.40.50.720">
    <property type="entry name" value="NAD(P)-binding Rossmann-like Domain"/>
    <property type="match status" value="1"/>
</dbReference>
<sequence length="544" mass="61543">MSSLLGSIELADFPEGTAYRIAKSGLNMLTKLQSTQLAKENFVVYASHPGLVKTDMSVDISKTFPDLVINPDESISKQLAKLDNATAADSGKLIDYEGQFTVDTAQVVNAHYKRAEAIRLHGRAATEISEQLLTIKAGELSAEEANQLLDEALESAKRLAIHVWVQGYHQVLNTWKQRSQEAGEKPLANSLLQNTTKLTTSNEYLKQQSPVPQLKEVEEDISRIQLGTTLEEDVDSMDEVEQKTILGGEDVGPQPSTATVTSAILTVQHQQTIQHREHPVSNATQITTLTTTTSINTTDSTTINTIKPYYKLNNKLHHSLRWHPTGQSPTTFSPLLENNNQSPLAPISNSKWLQDLIFQETDPMEESKESDNNRRSTSHQRSNTEILGWRDNRGISYTKSAIPLQVLYRKRRLHLQNRFKGRVCSYSNARRLPRFPKFRERRSCLQIQIPCVRPQCSTKDFLQNHALCHRTSEERMDSNHLLFGRHLHLGEDKARDEPSDNQIKAMSRETRLPHQLQKEFLIPSKTQEFLGFAFNSKTMMISVP</sequence>
<evidence type="ECO:0000313" key="5">
    <source>
        <dbReference type="EMBL" id="KAG1548514.1"/>
    </source>
</evidence>
<evidence type="ECO:0000256" key="2">
    <source>
        <dbReference type="ARBA" id="ARBA00022857"/>
    </source>
</evidence>
<dbReference type="Proteomes" id="UP000717996">
    <property type="component" value="Unassembled WGS sequence"/>
</dbReference>
<comment type="caution">
    <text evidence="5">The sequence shown here is derived from an EMBL/GenBank/DDBJ whole genome shotgun (WGS) entry which is preliminary data.</text>
</comment>
<evidence type="ECO:0000256" key="4">
    <source>
        <dbReference type="SAM" id="MobiDB-lite"/>
    </source>
</evidence>